<feature type="domain" description="AAA+ ATPase" evidence="12">
    <location>
        <begin position="338"/>
        <end position="471"/>
    </location>
</feature>
<comment type="caution">
    <text evidence="13">The sequence shown here is derived from an EMBL/GenBank/DDBJ whole genome shotgun (WGS) entry which is preliminary data.</text>
</comment>
<dbReference type="Pfam" id="PF00004">
    <property type="entry name" value="AAA"/>
    <property type="match status" value="1"/>
</dbReference>
<dbReference type="GO" id="GO:0008270">
    <property type="term" value="F:zinc ion binding"/>
    <property type="evidence" value="ECO:0007669"/>
    <property type="project" value="TreeGrafter"/>
</dbReference>
<keyword evidence="14" id="KW-1185">Reference proteome</keyword>
<feature type="region of interest" description="Disordered" evidence="11">
    <location>
        <begin position="1"/>
        <end position="43"/>
    </location>
</feature>
<dbReference type="AlphaFoldDB" id="A0A814AXX2"/>
<evidence type="ECO:0000256" key="8">
    <source>
        <dbReference type="ARBA" id="ARBA00023136"/>
    </source>
</evidence>
<evidence type="ECO:0000256" key="2">
    <source>
        <dbReference type="ARBA" id="ARBA00004436"/>
    </source>
</evidence>
<feature type="coiled-coil region" evidence="10">
    <location>
        <begin position="80"/>
        <end position="163"/>
    </location>
</feature>
<proteinExistence type="predicted"/>
<dbReference type="Proteomes" id="UP000663879">
    <property type="component" value="Unassembled WGS sequence"/>
</dbReference>
<feature type="region of interest" description="Disordered" evidence="11">
    <location>
        <begin position="58"/>
        <end position="78"/>
    </location>
</feature>
<dbReference type="Gene3D" id="3.40.50.300">
    <property type="entry name" value="P-loop containing nucleotide triphosphate hydrolases"/>
    <property type="match status" value="1"/>
</dbReference>
<dbReference type="InterPro" id="IPR021911">
    <property type="entry name" value="ATAD3_N"/>
</dbReference>
<evidence type="ECO:0000256" key="11">
    <source>
        <dbReference type="SAM" id="MobiDB-lite"/>
    </source>
</evidence>
<keyword evidence="3" id="KW-0547">Nucleotide-binding</keyword>
<evidence type="ECO:0000313" key="13">
    <source>
        <dbReference type="EMBL" id="CAF0919107.1"/>
    </source>
</evidence>
<keyword evidence="6 10" id="KW-0175">Coiled coil</keyword>
<dbReference type="PANTHER" id="PTHR23075:SF0">
    <property type="entry name" value="ATPASE FAMILY AAA DOMAIN-CONTAINING PROTEIN 3"/>
    <property type="match status" value="1"/>
</dbReference>
<evidence type="ECO:0000256" key="10">
    <source>
        <dbReference type="SAM" id="Coils"/>
    </source>
</evidence>
<keyword evidence="7" id="KW-0496">Mitochondrion</keyword>
<dbReference type="GO" id="GO:0005743">
    <property type="term" value="C:mitochondrial inner membrane"/>
    <property type="evidence" value="ECO:0007669"/>
    <property type="project" value="UniProtKB-SubCell"/>
</dbReference>
<dbReference type="OrthoDB" id="199596at2759"/>
<dbReference type="Pfam" id="PF12037">
    <property type="entry name" value="ATAD3_N"/>
    <property type="match status" value="1"/>
</dbReference>
<sequence>MSWLFGIKTPQVPPPVDIPPPPSSNDDKNKPSQPAFNTESQYRFDSAALERAAKAAKELEKSAHAKDLLQLSREQERTKQMEYEKQIKEMQTYQEELKANAAKMLAEEKRKLLEDETRHNNERARYQDQLARKRNEDQMAQQARAQEELLRRQEESVAKQESMRKKTIEQEAELKHQYDMKRLQAELKGKAQVERENRDIYLEQIKLKAAEHRQTLLEGIKTAGNVLGTGFQTFVDDPNKIVLTAGGLTLVALGVYSAKQSTLLAGKYLEARLGKPSLVRETSRFTLLDAFKHPITTIKRMRSTAEDSLQGVVLEPNLEMRLREIAVSTKNTKSNQGLFRNLLMHGPPGTGKTLFAKKLAMHSGMDFAIMTGGDVAPMGREGVSAIHKVFDWSSTSRRGLLLFVDEADAFLRKRANEQISEDLRAALNAFLYRTGEQSNKFMLVLASNQPEQFDYAINDRLDEIVNFNLPGLEERKRMIFHYFDKYLLKSGPGTKQIKLDSFDFIKKCDELAQKTDGFSGREISKLIVSCQAGAYASEDGMLTEKMISDKLKFALDAHEKKMKWRSEIEKQETA</sequence>
<evidence type="ECO:0000256" key="7">
    <source>
        <dbReference type="ARBA" id="ARBA00023128"/>
    </source>
</evidence>
<protein>
    <recommendedName>
        <fullName evidence="12">AAA+ ATPase domain-containing protein</fullName>
    </recommendedName>
</protein>
<evidence type="ECO:0000259" key="12">
    <source>
        <dbReference type="SMART" id="SM00382"/>
    </source>
</evidence>
<comment type="subcellular location">
    <subcellularLocation>
        <location evidence="1">Mitochondrion inner membrane</location>
    </subcellularLocation>
    <subcellularLocation>
        <location evidence="2">Mitochondrion matrix</location>
        <location evidence="2">Mitochondrion nucleoid</location>
    </subcellularLocation>
</comment>
<evidence type="ECO:0000256" key="6">
    <source>
        <dbReference type="ARBA" id="ARBA00023054"/>
    </source>
</evidence>
<dbReference type="InterPro" id="IPR027417">
    <property type="entry name" value="P-loop_NTPase"/>
</dbReference>
<evidence type="ECO:0000313" key="14">
    <source>
        <dbReference type="Proteomes" id="UP000663879"/>
    </source>
</evidence>
<name>A0A814AXX2_9BILA</name>
<dbReference type="GO" id="GO:0016887">
    <property type="term" value="F:ATP hydrolysis activity"/>
    <property type="evidence" value="ECO:0007669"/>
    <property type="project" value="InterPro"/>
</dbReference>
<evidence type="ECO:0000256" key="4">
    <source>
        <dbReference type="ARBA" id="ARBA00022792"/>
    </source>
</evidence>
<dbReference type="PANTHER" id="PTHR23075">
    <property type="entry name" value="PUTATIVE ATP-ASE"/>
    <property type="match status" value="1"/>
</dbReference>
<feature type="compositionally biased region" description="Pro residues" evidence="11">
    <location>
        <begin position="11"/>
        <end position="23"/>
    </location>
</feature>
<reference evidence="13" key="1">
    <citation type="submission" date="2021-02" db="EMBL/GenBank/DDBJ databases">
        <authorList>
            <person name="Nowell W R."/>
        </authorList>
    </citation>
    <scope>NUCLEOTIDE SEQUENCE</scope>
    <source>
        <strain evidence="13">Ploen Becks lab</strain>
    </source>
</reference>
<dbReference type="EMBL" id="CAJNOC010002204">
    <property type="protein sequence ID" value="CAF0919107.1"/>
    <property type="molecule type" value="Genomic_DNA"/>
</dbReference>
<dbReference type="GO" id="GO:0042645">
    <property type="term" value="C:mitochondrial nucleoid"/>
    <property type="evidence" value="ECO:0007669"/>
    <property type="project" value="UniProtKB-SubCell"/>
</dbReference>
<dbReference type="SUPFAM" id="SSF52540">
    <property type="entry name" value="P-loop containing nucleoside triphosphate hydrolases"/>
    <property type="match status" value="1"/>
</dbReference>
<dbReference type="CDD" id="cd19512">
    <property type="entry name" value="RecA-like_ATAD3-like"/>
    <property type="match status" value="1"/>
</dbReference>
<gene>
    <name evidence="13" type="ORF">OXX778_LOCUS12291</name>
</gene>
<dbReference type="GO" id="GO:0007005">
    <property type="term" value="P:mitochondrion organization"/>
    <property type="evidence" value="ECO:0007669"/>
    <property type="project" value="TreeGrafter"/>
</dbReference>
<keyword evidence="4" id="KW-0999">Mitochondrion inner membrane</keyword>
<feature type="compositionally biased region" description="Polar residues" evidence="11">
    <location>
        <begin position="34"/>
        <end position="43"/>
    </location>
</feature>
<evidence type="ECO:0000256" key="1">
    <source>
        <dbReference type="ARBA" id="ARBA00004273"/>
    </source>
</evidence>
<dbReference type="FunFam" id="3.40.50.300:FF:000470">
    <property type="entry name" value="ATPase family, AAA domain containing 3A"/>
    <property type="match status" value="1"/>
</dbReference>
<keyword evidence="8" id="KW-0472">Membrane</keyword>
<evidence type="ECO:0000256" key="3">
    <source>
        <dbReference type="ARBA" id="ARBA00022741"/>
    </source>
</evidence>
<evidence type="ECO:0000256" key="9">
    <source>
        <dbReference type="ARBA" id="ARBA00023271"/>
    </source>
</evidence>
<dbReference type="InterPro" id="IPR003593">
    <property type="entry name" value="AAA+_ATPase"/>
</dbReference>
<dbReference type="SMART" id="SM00382">
    <property type="entry name" value="AAA"/>
    <property type="match status" value="1"/>
</dbReference>
<evidence type="ECO:0000256" key="5">
    <source>
        <dbReference type="ARBA" id="ARBA00022840"/>
    </source>
</evidence>
<organism evidence="13 14">
    <name type="scientific">Brachionus calyciflorus</name>
    <dbReference type="NCBI Taxonomy" id="104777"/>
    <lineage>
        <taxon>Eukaryota</taxon>
        <taxon>Metazoa</taxon>
        <taxon>Spiralia</taxon>
        <taxon>Gnathifera</taxon>
        <taxon>Rotifera</taxon>
        <taxon>Eurotatoria</taxon>
        <taxon>Monogononta</taxon>
        <taxon>Pseudotrocha</taxon>
        <taxon>Ploima</taxon>
        <taxon>Brachionidae</taxon>
        <taxon>Brachionus</taxon>
    </lineage>
</organism>
<accession>A0A814AXX2</accession>
<keyword evidence="9" id="KW-1135">Mitochondrion nucleoid</keyword>
<dbReference type="InterPro" id="IPR003959">
    <property type="entry name" value="ATPase_AAA_core"/>
</dbReference>
<dbReference type="GO" id="GO:0005524">
    <property type="term" value="F:ATP binding"/>
    <property type="evidence" value="ECO:0007669"/>
    <property type="project" value="UniProtKB-KW"/>
</dbReference>
<keyword evidence="5" id="KW-0067">ATP-binding</keyword>